<dbReference type="AlphaFoldDB" id="A0A2X3CUM3"/>
<evidence type="ECO:0000313" key="4">
    <source>
        <dbReference type="Proteomes" id="UP000250675"/>
    </source>
</evidence>
<dbReference type="EMBL" id="UGLJ01000002">
    <property type="protein sequence ID" value="STT96829.1"/>
    <property type="molecule type" value="Genomic_DNA"/>
</dbReference>
<name>A0A2X3CUM3_KLEPN</name>
<gene>
    <name evidence="3" type="ORF">NCTC5052_05390</name>
    <name evidence="2" type="ORF">NCTC9645_01648</name>
</gene>
<proteinExistence type="predicted"/>
<dbReference type="Proteomes" id="UP000254103">
    <property type="component" value="Unassembled WGS sequence"/>
</dbReference>
<dbReference type="EMBL" id="UASO01000004">
    <property type="protein sequence ID" value="SQC20558.1"/>
    <property type="molecule type" value="Genomic_DNA"/>
</dbReference>
<reference evidence="4 5" key="1">
    <citation type="submission" date="2018-06" db="EMBL/GenBank/DDBJ databases">
        <authorList>
            <consortium name="Pathogen Informatics"/>
            <person name="Doyle S."/>
        </authorList>
    </citation>
    <scope>NUCLEOTIDE SEQUENCE [LARGE SCALE GENOMIC DNA]</scope>
    <source>
        <strain evidence="3 5">NCTC5052</strain>
        <strain evidence="2 4">NCTC9645</strain>
    </source>
</reference>
<evidence type="ECO:0000313" key="5">
    <source>
        <dbReference type="Proteomes" id="UP000254103"/>
    </source>
</evidence>
<feature type="chain" id="PRO_5036326746" evidence="1">
    <location>
        <begin position="22"/>
        <end position="113"/>
    </location>
</feature>
<keyword evidence="1" id="KW-0732">Signal</keyword>
<organism evidence="2 4">
    <name type="scientific">Klebsiella pneumoniae</name>
    <dbReference type="NCBI Taxonomy" id="573"/>
    <lineage>
        <taxon>Bacteria</taxon>
        <taxon>Pseudomonadati</taxon>
        <taxon>Pseudomonadota</taxon>
        <taxon>Gammaproteobacteria</taxon>
        <taxon>Enterobacterales</taxon>
        <taxon>Enterobacteriaceae</taxon>
        <taxon>Klebsiella/Raoultella group</taxon>
        <taxon>Klebsiella</taxon>
        <taxon>Klebsiella pneumoniae complex</taxon>
    </lineage>
</organism>
<dbReference type="InterPro" id="IPR047676">
    <property type="entry name" value="FxLYD_dom"/>
</dbReference>
<evidence type="ECO:0000256" key="1">
    <source>
        <dbReference type="SAM" id="SignalP"/>
    </source>
</evidence>
<dbReference type="NCBIfam" id="NF038353">
    <property type="entry name" value="FxLYD_dom"/>
    <property type="match status" value="1"/>
</dbReference>
<feature type="signal peptide" evidence="1">
    <location>
        <begin position="1"/>
        <end position="21"/>
    </location>
</feature>
<protein>
    <submittedName>
        <fullName evidence="2">Uncharacterized protein</fullName>
    </submittedName>
</protein>
<evidence type="ECO:0000313" key="2">
    <source>
        <dbReference type="EMBL" id="SQC20558.1"/>
    </source>
</evidence>
<sequence length="113" mass="12410">MFRKVGLLVVLCTAFSGSALAENISKDVELTELKFADTANGLKNITGTGTNKTDHEIKMVIIKFNLLQNGQIIGQAVDMANNIEPEQSWKISAIYNSIELKPDSFKVTEISVH</sequence>
<accession>A0A2X3CUM3</accession>
<evidence type="ECO:0000313" key="3">
    <source>
        <dbReference type="EMBL" id="STT96829.1"/>
    </source>
</evidence>
<dbReference type="Proteomes" id="UP000250675">
    <property type="component" value="Unassembled WGS sequence"/>
</dbReference>